<dbReference type="InterPro" id="IPR004839">
    <property type="entry name" value="Aminotransferase_I/II_large"/>
</dbReference>
<dbReference type="Gene3D" id="3.40.640.10">
    <property type="entry name" value="Type I PLP-dependent aspartate aminotransferase-like (Major domain)"/>
    <property type="match status" value="1"/>
</dbReference>
<dbReference type="GO" id="GO:0008483">
    <property type="term" value="F:transaminase activity"/>
    <property type="evidence" value="ECO:0007669"/>
    <property type="project" value="UniProtKB-KW"/>
</dbReference>
<dbReference type="Proteomes" id="UP000184089">
    <property type="component" value="Unassembled WGS sequence"/>
</dbReference>
<dbReference type="InterPro" id="IPR015424">
    <property type="entry name" value="PyrdxlP-dep_Trfase"/>
</dbReference>
<evidence type="ECO:0000256" key="5">
    <source>
        <dbReference type="ARBA" id="ARBA00022898"/>
    </source>
</evidence>
<comment type="similarity">
    <text evidence="2 6">Belongs to the class-I pyridoxal-phosphate-dependent aminotransferase family.</text>
</comment>
<evidence type="ECO:0000256" key="4">
    <source>
        <dbReference type="ARBA" id="ARBA00022679"/>
    </source>
</evidence>
<evidence type="ECO:0000313" key="9">
    <source>
        <dbReference type="Proteomes" id="UP000184089"/>
    </source>
</evidence>
<dbReference type="InterPro" id="IPR015421">
    <property type="entry name" value="PyrdxlP-dep_Trfase_major"/>
</dbReference>
<dbReference type="GO" id="GO:0006520">
    <property type="term" value="P:amino acid metabolic process"/>
    <property type="evidence" value="ECO:0007669"/>
    <property type="project" value="InterPro"/>
</dbReference>
<reference evidence="9" key="1">
    <citation type="submission" date="2016-11" db="EMBL/GenBank/DDBJ databases">
        <authorList>
            <person name="Jaros S."/>
            <person name="Januszkiewicz K."/>
            <person name="Wedrychowicz H."/>
        </authorList>
    </citation>
    <scope>NUCLEOTIDE SEQUENCE [LARGE SCALE GENOMIC DNA]</scope>
    <source>
        <strain evidence="9">DSM 4029</strain>
    </source>
</reference>
<protein>
    <recommendedName>
        <fullName evidence="6">Aminotransferase</fullName>
        <ecNumber evidence="6">2.6.1.-</ecNumber>
    </recommendedName>
</protein>
<dbReference type="GO" id="GO:0030170">
    <property type="term" value="F:pyridoxal phosphate binding"/>
    <property type="evidence" value="ECO:0007669"/>
    <property type="project" value="InterPro"/>
</dbReference>
<dbReference type="CDD" id="cd00609">
    <property type="entry name" value="AAT_like"/>
    <property type="match status" value="1"/>
</dbReference>
<dbReference type="InterPro" id="IPR050596">
    <property type="entry name" value="AspAT/PAT-like"/>
</dbReference>
<name>A0AAQ1MCV6_9FIRM</name>
<comment type="cofactor">
    <cofactor evidence="1 6">
        <name>pyridoxal 5'-phosphate</name>
        <dbReference type="ChEBI" id="CHEBI:597326"/>
    </cofactor>
</comment>
<dbReference type="PROSITE" id="PS00105">
    <property type="entry name" value="AA_TRANSFER_CLASS_1"/>
    <property type="match status" value="1"/>
</dbReference>
<dbReference type="InterPro" id="IPR015422">
    <property type="entry name" value="PyrdxlP-dep_Trfase_small"/>
</dbReference>
<keyword evidence="4 6" id="KW-0808">Transferase</keyword>
<dbReference type="RefSeq" id="WP_021661513.1">
    <property type="nucleotide sequence ID" value="NZ_FQVY01000001.1"/>
</dbReference>
<gene>
    <name evidence="8" type="ORF">SAMN05444424_0944</name>
</gene>
<dbReference type="EC" id="2.6.1.-" evidence="6"/>
<dbReference type="SUPFAM" id="SSF53383">
    <property type="entry name" value="PLP-dependent transferases"/>
    <property type="match status" value="1"/>
</dbReference>
<keyword evidence="5" id="KW-0663">Pyridoxal phosphate</keyword>
<dbReference type="PANTHER" id="PTHR46383:SF3">
    <property type="entry name" value="ASPARTATE AMINOTRANSFERASE-RELATED"/>
    <property type="match status" value="1"/>
</dbReference>
<feature type="domain" description="Aminotransferase class I/classII large" evidence="7">
    <location>
        <begin position="32"/>
        <end position="383"/>
    </location>
</feature>
<dbReference type="AlphaFoldDB" id="A0AAQ1MCV6"/>
<keyword evidence="3 6" id="KW-0032">Aminotransferase</keyword>
<dbReference type="Gene3D" id="3.90.1150.10">
    <property type="entry name" value="Aspartate Aminotransferase, domain 1"/>
    <property type="match status" value="1"/>
</dbReference>
<evidence type="ECO:0000313" key="8">
    <source>
        <dbReference type="EMBL" id="SHF85869.1"/>
    </source>
</evidence>
<comment type="caution">
    <text evidence="8">The sequence shown here is derived from an EMBL/GenBank/DDBJ whole genome shotgun (WGS) entry which is preliminary data.</text>
</comment>
<dbReference type="InterPro" id="IPR004838">
    <property type="entry name" value="NHTrfase_class1_PyrdxlP-BS"/>
</dbReference>
<evidence type="ECO:0000256" key="1">
    <source>
        <dbReference type="ARBA" id="ARBA00001933"/>
    </source>
</evidence>
<dbReference type="Pfam" id="PF00155">
    <property type="entry name" value="Aminotran_1_2"/>
    <property type="match status" value="1"/>
</dbReference>
<evidence type="ECO:0000256" key="6">
    <source>
        <dbReference type="RuleBase" id="RU000481"/>
    </source>
</evidence>
<dbReference type="EMBL" id="FQVY01000001">
    <property type="protein sequence ID" value="SHF85869.1"/>
    <property type="molecule type" value="Genomic_DNA"/>
</dbReference>
<evidence type="ECO:0000256" key="2">
    <source>
        <dbReference type="ARBA" id="ARBA00007441"/>
    </source>
</evidence>
<sequence>MIDYNKILSNKILQVKPSGIRKFFDIAAEMEGVISLGVGEPDFDTPYSVRQAGIKSLEEGKTWYTANAGLAPLREGIARYLQRRFDGLTYDPSDEILVTVGGSEAIDIAIRTLVDPGDEVIIPEPSFVCYTPIVQLAGGVPVPIPTREENEFRLTAQELKDALTERTKLLVLPFPNNPTGAVMERRHLEEIAQVLRGTDVMVLSDEIYAELTYGGLKHTPFAAIEGMWERTITVNGFSKAFAMTGWRLGYACCPAPILAQMKKAHQFAIMCAPTVSQYAALEAINNCDDSIEEMKEEYDSRRRYIVDAFNKLGLPCFTPKGAFYVFPCIRSTEMSSAQFCEELLYSKKIAVVPGDAFGESGEGFIRVSYSYSLSHLKKAIKRIGEFLEERQG</sequence>
<accession>A0AAQ1MCV6</accession>
<organism evidence="8 9">
    <name type="scientific">Bittarella massiliensis</name>
    <name type="common">ex Durand et al. 2017</name>
    <dbReference type="NCBI Taxonomy" id="1720313"/>
    <lineage>
        <taxon>Bacteria</taxon>
        <taxon>Bacillati</taxon>
        <taxon>Bacillota</taxon>
        <taxon>Clostridia</taxon>
        <taxon>Eubacteriales</taxon>
        <taxon>Oscillospiraceae</taxon>
        <taxon>Bittarella (ex Durand et al. 2017)</taxon>
    </lineage>
</organism>
<evidence type="ECO:0000259" key="7">
    <source>
        <dbReference type="Pfam" id="PF00155"/>
    </source>
</evidence>
<proteinExistence type="inferred from homology"/>
<dbReference type="PANTHER" id="PTHR46383">
    <property type="entry name" value="ASPARTATE AMINOTRANSFERASE"/>
    <property type="match status" value="1"/>
</dbReference>
<evidence type="ECO:0000256" key="3">
    <source>
        <dbReference type="ARBA" id="ARBA00022576"/>
    </source>
</evidence>
<dbReference type="FunFam" id="3.40.640.10:FF:000033">
    <property type="entry name" value="Aspartate aminotransferase"/>
    <property type="match status" value="1"/>
</dbReference>